<evidence type="ECO:0000313" key="2">
    <source>
        <dbReference type="EMBL" id="MFC4736571.1"/>
    </source>
</evidence>
<dbReference type="Pfam" id="PF03551">
    <property type="entry name" value="PadR"/>
    <property type="match status" value="1"/>
</dbReference>
<name>A0ABV9NW79_9BACI</name>
<evidence type="ECO:0000313" key="3">
    <source>
        <dbReference type="Proteomes" id="UP001595896"/>
    </source>
</evidence>
<dbReference type="RefSeq" id="WP_377909208.1">
    <property type="nucleotide sequence ID" value="NZ_JBHSGK010000007.1"/>
</dbReference>
<dbReference type="PANTHER" id="PTHR33169:SF13">
    <property type="entry name" value="PADR-FAMILY TRANSCRIPTIONAL REGULATOR"/>
    <property type="match status" value="1"/>
</dbReference>
<dbReference type="EMBL" id="JBHSGK010000007">
    <property type="protein sequence ID" value="MFC4736571.1"/>
    <property type="molecule type" value="Genomic_DNA"/>
</dbReference>
<reference evidence="3" key="1">
    <citation type="journal article" date="2019" name="Int. J. Syst. Evol. Microbiol.">
        <title>The Global Catalogue of Microorganisms (GCM) 10K type strain sequencing project: providing services to taxonomists for standard genome sequencing and annotation.</title>
        <authorList>
            <consortium name="The Broad Institute Genomics Platform"/>
            <consortium name="The Broad Institute Genome Sequencing Center for Infectious Disease"/>
            <person name="Wu L."/>
            <person name="Ma J."/>
        </authorList>
    </citation>
    <scope>NUCLEOTIDE SEQUENCE [LARGE SCALE GENOMIC DNA]</scope>
    <source>
        <strain evidence="3">JCM 12165</strain>
    </source>
</reference>
<dbReference type="Proteomes" id="UP001595896">
    <property type="component" value="Unassembled WGS sequence"/>
</dbReference>
<dbReference type="InterPro" id="IPR036390">
    <property type="entry name" value="WH_DNA-bd_sf"/>
</dbReference>
<organism evidence="2 3">
    <name type="scientific">Bacillus daqingensis</name>
    <dbReference type="NCBI Taxonomy" id="872396"/>
    <lineage>
        <taxon>Bacteria</taxon>
        <taxon>Bacillati</taxon>
        <taxon>Bacillota</taxon>
        <taxon>Bacilli</taxon>
        <taxon>Bacillales</taxon>
        <taxon>Bacillaceae</taxon>
        <taxon>Bacillus</taxon>
    </lineage>
</organism>
<comment type="caution">
    <text evidence="2">The sequence shown here is derived from an EMBL/GenBank/DDBJ whole genome shotgun (WGS) entry which is preliminary data.</text>
</comment>
<evidence type="ECO:0000259" key="1">
    <source>
        <dbReference type="Pfam" id="PF03551"/>
    </source>
</evidence>
<dbReference type="InterPro" id="IPR005149">
    <property type="entry name" value="Tscrpt_reg_PadR_N"/>
</dbReference>
<dbReference type="InterPro" id="IPR052509">
    <property type="entry name" value="Metal_resp_DNA-bind_regulator"/>
</dbReference>
<dbReference type="Gene3D" id="1.10.10.10">
    <property type="entry name" value="Winged helix-like DNA-binding domain superfamily/Winged helix DNA-binding domain"/>
    <property type="match status" value="1"/>
</dbReference>
<dbReference type="SUPFAM" id="SSF46785">
    <property type="entry name" value="Winged helix' DNA-binding domain"/>
    <property type="match status" value="1"/>
</dbReference>
<dbReference type="InterPro" id="IPR036388">
    <property type="entry name" value="WH-like_DNA-bd_sf"/>
</dbReference>
<proteinExistence type="predicted"/>
<keyword evidence="3" id="KW-1185">Reference proteome</keyword>
<dbReference type="PANTHER" id="PTHR33169">
    <property type="entry name" value="PADR-FAMILY TRANSCRIPTIONAL REGULATOR"/>
    <property type="match status" value="1"/>
</dbReference>
<gene>
    <name evidence="2" type="ORF">ACFO4L_08265</name>
</gene>
<sequence>MPRKDSLESGTLTDAAFYILLSLQTDQHGYLIMQQVEKWTGGEMKIGPASLYTTLKKLTDAEVIETAGGSGKRKAYRITAKGQTMLEEEIERRRRMVQLAEDVLTKREERAE</sequence>
<accession>A0ABV9NW79</accession>
<feature type="domain" description="Transcription regulator PadR N-terminal" evidence="1">
    <location>
        <begin position="23"/>
        <end position="88"/>
    </location>
</feature>
<protein>
    <submittedName>
        <fullName evidence="2">PadR family transcriptional regulator</fullName>
    </submittedName>
</protein>